<dbReference type="FunFam" id="3.30.300.30:FF:000015">
    <property type="entry name" value="Nonribosomal peptide synthase SidD"/>
    <property type="match status" value="1"/>
</dbReference>
<dbReference type="Pfam" id="PF00975">
    <property type="entry name" value="Thioesterase"/>
    <property type="match status" value="1"/>
</dbReference>
<dbReference type="InterPro" id="IPR001031">
    <property type="entry name" value="Thioesterase"/>
</dbReference>
<dbReference type="InterPro" id="IPR009081">
    <property type="entry name" value="PP-bd_ACP"/>
</dbReference>
<dbReference type="Gene3D" id="2.30.38.10">
    <property type="entry name" value="Luciferase, Domain 3"/>
    <property type="match status" value="2"/>
</dbReference>
<accession>A0A917HZN4</accession>
<comment type="caution">
    <text evidence="5">The sequence shown here is derived from an EMBL/GenBank/DDBJ whole genome shotgun (WGS) entry which is preliminary data.</text>
</comment>
<evidence type="ECO:0000259" key="4">
    <source>
        <dbReference type="PROSITE" id="PS50075"/>
    </source>
</evidence>
<evidence type="ECO:0000256" key="3">
    <source>
        <dbReference type="ARBA" id="ARBA00022553"/>
    </source>
</evidence>
<dbReference type="GO" id="GO:0031177">
    <property type="term" value="F:phosphopantetheine binding"/>
    <property type="evidence" value="ECO:0007669"/>
    <property type="project" value="InterPro"/>
</dbReference>
<reference evidence="5" key="1">
    <citation type="journal article" date="2014" name="Int. J. Syst. Evol. Microbiol.">
        <title>Complete genome sequence of Corynebacterium casei LMG S-19264T (=DSM 44701T), isolated from a smear-ripened cheese.</title>
        <authorList>
            <consortium name="US DOE Joint Genome Institute (JGI-PGF)"/>
            <person name="Walter F."/>
            <person name="Albersmeier A."/>
            <person name="Kalinowski J."/>
            <person name="Ruckert C."/>
        </authorList>
    </citation>
    <scope>NUCLEOTIDE SEQUENCE</scope>
    <source>
        <strain evidence="5">CGMCC 1.12195</strain>
    </source>
</reference>
<dbReference type="PROSITE" id="PS00455">
    <property type="entry name" value="AMP_BINDING"/>
    <property type="match status" value="2"/>
</dbReference>
<evidence type="ECO:0000256" key="1">
    <source>
        <dbReference type="ARBA" id="ARBA00001957"/>
    </source>
</evidence>
<dbReference type="InterPro" id="IPR001242">
    <property type="entry name" value="Condensation_dom"/>
</dbReference>
<evidence type="ECO:0000256" key="2">
    <source>
        <dbReference type="ARBA" id="ARBA00022450"/>
    </source>
</evidence>
<dbReference type="CDD" id="cd02440">
    <property type="entry name" value="AdoMet_MTases"/>
    <property type="match status" value="1"/>
</dbReference>
<dbReference type="InterPro" id="IPR045851">
    <property type="entry name" value="AMP-bd_C_sf"/>
</dbReference>
<feature type="domain" description="Carrier" evidence="4">
    <location>
        <begin position="2469"/>
        <end position="2544"/>
    </location>
</feature>
<evidence type="ECO:0000313" key="6">
    <source>
        <dbReference type="Proteomes" id="UP000660862"/>
    </source>
</evidence>
<dbReference type="SUPFAM" id="SSF53335">
    <property type="entry name" value="S-adenosyl-L-methionine-dependent methyltransferases"/>
    <property type="match status" value="1"/>
</dbReference>
<dbReference type="GO" id="GO:0044550">
    <property type="term" value="P:secondary metabolite biosynthetic process"/>
    <property type="evidence" value="ECO:0007669"/>
    <property type="project" value="TreeGrafter"/>
</dbReference>
<evidence type="ECO:0000313" key="5">
    <source>
        <dbReference type="EMBL" id="GGG98229.1"/>
    </source>
</evidence>
<dbReference type="InterPro" id="IPR029058">
    <property type="entry name" value="AB_hydrolase_fold"/>
</dbReference>
<dbReference type="InterPro" id="IPR023213">
    <property type="entry name" value="CAT-like_dom_sf"/>
</dbReference>
<organism evidence="5 6">
    <name type="scientific">Parapedobacter pyrenivorans</name>
    <dbReference type="NCBI Taxonomy" id="1305674"/>
    <lineage>
        <taxon>Bacteria</taxon>
        <taxon>Pseudomonadati</taxon>
        <taxon>Bacteroidota</taxon>
        <taxon>Sphingobacteriia</taxon>
        <taxon>Sphingobacteriales</taxon>
        <taxon>Sphingobacteriaceae</taxon>
        <taxon>Parapedobacter</taxon>
    </lineage>
</organism>
<proteinExistence type="predicted"/>
<dbReference type="GO" id="GO:0043041">
    <property type="term" value="P:amino acid activation for nonribosomal peptide biosynthetic process"/>
    <property type="evidence" value="ECO:0007669"/>
    <property type="project" value="TreeGrafter"/>
</dbReference>
<dbReference type="Pfam" id="PF00501">
    <property type="entry name" value="AMP-binding"/>
    <property type="match status" value="2"/>
</dbReference>
<feature type="domain" description="Carrier" evidence="4">
    <location>
        <begin position="1395"/>
        <end position="1470"/>
    </location>
</feature>
<dbReference type="SUPFAM" id="SSF52777">
    <property type="entry name" value="CoA-dependent acyltransferases"/>
    <property type="match status" value="4"/>
</dbReference>
<dbReference type="Gene3D" id="3.40.50.150">
    <property type="entry name" value="Vaccinia Virus protein VP39"/>
    <property type="match status" value="1"/>
</dbReference>
<protein>
    <recommendedName>
        <fullName evidence="4">Carrier domain-containing protein</fullName>
    </recommendedName>
</protein>
<comment type="cofactor">
    <cofactor evidence="1">
        <name>pantetheine 4'-phosphate</name>
        <dbReference type="ChEBI" id="CHEBI:47942"/>
    </cofactor>
</comment>
<dbReference type="InterPro" id="IPR010071">
    <property type="entry name" value="AA_adenyl_dom"/>
</dbReference>
<dbReference type="SUPFAM" id="SSF56801">
    <property type="entry name" value="Acetyl-CoA synthetase-like"/>
    <property type="match status" value="2"/>
</dbReference>
<dbReference type="InterPro" id="IPR020806">
    <property type="entry name" value="PKS_PP-bd"/>
</dbReference>
<dbReference type="SUPFAM" id="SSF53474">
    <property type="entry name" value="alpha/beta-Hydrolases"/>
    <property type="match status" value="1"/>
</dbReference>
<dbReference type="Gene3D" id="3.30.559.10">
    <property type="entry name" value="Chloramphenicol acetyltransferase-like domain"/>
    <property type="match status" value="2"/>
</dbReference>
<dbReference type="Pfam" id="PF00668">
    <property type="entry name" value="Condensation"/>
    <property type="match status" value="2"/>
</dbReference>
<dbReference type="Gene3D" id="3.40.50.1820">
    <property type="entry name" value="alpha/beta hydrolase"/>
    <property type="match status" value="1"/>
</dbReference>
<dbReference type="RefSeq" id="WP_188507592.1">
    <property type="nucleotide sequence ID" value="NZ_BMER01000004.1"/>
</dbReference>
<keyword evidence="3" id="KW-0597">Phosphoprotein</keyword>
<dbReference type="SUPFAM" id="SSF47336">
    <property type="entry name" value="ACP-like"/>
    <property type="match status" value="2"/>
</dbReference>
<dbReference type="SMART" id="SM00823">
    <property type="entry name" value="PKS_PP"/>
    <property type="match status" value="2"/>
</dbReference>
<keyword evidence="2" id="KW-0596">Phosphopantetheine</keyword>
<dbReference type="NCBIfam" id="NF003417">
    <property type="entry name" value="PRK04813.1"/>
    <property type="match status" value="3"/>
</dbReference>
<keyword evidence="6" id="KW-1185">Reference proteome</keyword>
<dbReference type="InterPro" id="IPR020845">
    <property type="entry name" value="AMP-binding_CS"/>
</dbReference>
<dbReference type="Gene3D" id="3.30.300.30">
    <property type="match status" value="3"/>
</dbReference>
<dbReference type="FunFam" id="3.40.50.12780:FF:000012">
    <property type="entry name" value="Non-ribosomal peptide synthetase"/>
    <property type="match status" value="1"/>
</dbReference>
<gene>
    <name evidence="5" type="ORF">GCM10007415_37240</name>
</gene>
<dbReference type="InterPro" id="IPR000873">
    <property type="entry name" value="AMP-dep_synth/lig_dom"/>
</dbReference>
<dbReference type="CDD" id="cd19531">
    <property type="entry name" value="LCL_NRPS-like"/>
    <property type="match status" value="2"/>
</dbReference>
<sequence length="2829" mass="318149">MNTDFYNLTPIDHDPFYIGEIERIVPTAETQLEIWLSCAIGGRDASCSYNESISLKLEGTLDSSILYEALDEVIQRHEALRYTFSADGREIHVTAHSLTEFRYEDITAQTDPAQKQILNEFNGRDAAEPFDLADGPLFRVFLFKLAEDVHLLRLTAHHIICDGWSFGIILEELSELYRSALAGRQAALPKVVPMSHYNREMETYAKSEGYQQTLRYWLDKFQEIPEPLTLPTDRLRPEERTYKSRRDDFVLDAALVQGIKQLGASNGLSLVNTLLISFEVYLSRLTGQSDVVVGLPTAGQAATGHFNLVGHCVNLLPIRSSIVSSMPFIEHLKRRKTQLLDDYDHQLFTFGTLLKSLKIKRDSSRVPLVPIVFNIDMGMDGNVSFPDIKHTLISNPRAFENFEIFLNVTGSRDKFVLEWSYNTHLFDAETIKKMMNDFESLLSAVIQIPSTPIGKLKITHTQHAVEMPSSAVPFKQIYPRETPFFKLISEAAQRTPGKSAVRFGSQRLSYTELDERSNQFAHYLRRQGITQGDIVGIAVDRSAALLVALLGIAKSGATYLPLDPEYPIERITYMLDDSGAKLLISNQKYIGSFTTQAQKIPLESLERESSHLPLHAPENHTNGDDLAYILYTSGSTGRPKGVEIEHHSLTNFLLSMQQKPGMTPEDRLLAVTTISFDIAGLELYLPLITGAELILADKESARDARKLLTLMDTEQVTVMQATPATWRMLIHAGWDTKKSIKVLCGGESLPKDLAERLMQLGGEVWNMYGPTETTIWSTIKQLRTHELNTITVGTPIANTSVYILDEQLNPVAHGETGQLFIGGEGVARGYHGRPDLTRERFVPDLSDSSKRMYATGDLCKVAENGEIICLGRMDHQVKIRGYRIELGEIEHQLSKQPGVKEAVVVAREDTPGDQRLVAYVIPEAVSEPTEQSVTWKDKWDNIYHQGISSEAGLDLSEQNLDVAIVEQLGNQADDLKEQTAEWLSSSIDRIKRLAPRRIFEVGSGAGQVMFELVAGAEQYIATDYAESAIQKLQEKIDASPGTLGHVRAHVAPADDFSCLNGLKPDLVLVHSVAQYFPDMDYLVKVISGAADHMDRGCIFLGDIQGKNTLPIHHTADQLHRTKDTATIADFRKIIANRLRLEDELTIDPAFFYRLPELVPQITGIDVQLRRGKFINEITKYHYDVWLYINGNQEQAAGVRRETWQSIEHTKQLLSRHRGDTLAIQGIPNLRTARDLTIMARLQGLQDSDTVGMLKERMEQTASQESVDPDVLWDMASRYGYRAHVRWSADGTDGLFEAVFIMESAEQLLPPPPASVDSPASIREFIRIPGKTEATVDNGQLAKWKSDLRHSLPDYMLPNDWVVLDRFPLTENNKIDRKALPKPEKQVSNEQPDHRATLSANEKLIADIWAKVLKINEVNPDDDFFELGGHSLLTVEVMTLIERAIGVSLPLTSIFKYSVLRDFAKLVAPEEPSAENKSPDVDLIRTPEAEVIQVLPTIEPQREIWVACMMGEQAATKAYTIPFAIALSGELDEDALRRAVQKLVERHEALRTTFNEDGSEMRVHAEMMIPFIREDISSLSELDQQKYLSDFHQATTEFVFDFINGPLFRTTLIKLDDTEYRLMLSAHHIICDGWSTAVIAEELGALYSAHRNGKEPSLAPAPKLTDYIAQKHRFYESDTYREAGDYWLRKFQHDIPVLDLPVDSVRPAVRTYQSRRSLFLVDAPTVASFRQMAKKTGGSTAINLMALVEILLYRLTGSPDIVFGLPVAGQLEAAENHGLIGHCVNTLPIRSEVSGGLTFEQYLKKRKVEIINDYDHQQYTFGSLVQRLNMVRDSSRIPLIPFLFNYEAKSTDTVQFADLTHSFITQERLYDNFEIVLNASDVDEGLLFSWVYNKGLFSPASIEGFQRKLARLLEAVSSNPSLSIDELPFYDEEELNRKKQAWTAEYTEKAIDTTIQQLFTDSVQRFPEHPALFFEGQSLSYSQLDKRANQLAHLLIEEGVLPGDHVGIALERSMELIVAVLAILKTGAAYVPLDLSFPEDRLATIIGNANINCLLTYRSNEHKYPEEVLSLYTEELIPNLKSLPDSAPEVEVSGNHTVYILHTSGSTGQPKGVCLGDEALTNLLLWQREQSAANEQTRTLQFAPVTFDVSFQEIFATLTTGGCLYLIPETLRLDIDSLLEYLDQNQISRIFLPFVALNALAEQAYETRRYPRFLTEVMTAGEQLKITPQIINLFEKLPQAKLYNQYGPTEAHVVTELELVGDPNQWPNLPSIGKPIYNTRILILNEQLNQVPPGAVGELCIAGKCLAEGYLNLPTLTAEKFITWTGPDQEAIRIYRTGDLARWLPDGNIEYLGRNDSQVKIRGYRIELGEIEAILSKSDDIKQAVVSTQPDNRGIERLVAYVVLNGQPLDINQQRTSWRHFLQLSLPEYMIPYEFVVLESLPVTNSGKVARNALPKITSFSEHHSDSYVAPTNQTEQLIAQIWADVLGINRVGIHDNFFELGGYSLIAVKVMLAIEKATGKRMPLSALFENATVAKLAMLVQAGEEKIRWDALVPIQIEGSKPPIYLVHGGGLNVLIFQSMAKYIDSDQPVYALQALGLNGHGKLFETIEEIAAKYLEEVIDNNPAGPYLLAGYSLGGKIAYEMAKQLLAKGKEVALLGIFDTVATQPPCTTQIWARLAEKITRQFRKIPFWIRTFKESPGEAFAYQRLIIGERLKEVIHGKDYDGMESFSFNPEILMTYIKAYDNYQIEPIDLKIDLFRVKKRLYYLDDLTYLGWGKFAKRGVDVHEVPGDHKTFILPPNDKVLASVLQRCLTMKSQVISSTQQITFQK</sequence>
<dbReference type="InterPro" id="IPR029063">
    <property type="entry name" value="SAM-dependent_MTases_sf"/>
</dbReference>
<dbReference type="EMBL" id="BMER01000004">
    <property type="protein sequence ID" value="GGG98229.1"/>
    <property type="molecule type" value="Genomic_DNA"/>
</dbReference>
<dbReference type="Pfam" id="PF13193">
    <property type="entry name" value="AMP-binding_C"/>
    <property type="match status" value="1"/>
</dbReference>
<dbReference type="CDD" id="cd12116">
    <property type="entry name" value="A_NRPS_Ta1_like"/>
    <property type="match status" value="1"/>
</dbReference>
<dbReference type="GO" id="GO:0003824">
    <property type="term" value="F:catalytic activity"/>
    <property type="evidence" value="ECO:0007669"/>
    <property type="project" value="InterPro"/>
</dbReference>
<name>A0A917HZN4_9SPHI</name>
<dbReference type="NCBIfam" id="TIGR01733">
    <property type="entry name" value="AA-adenyl-dom"/>
    <property type="match status" value="2"/>
</dbReference>
<dbReference type="PANTHER" id="PTHR45527:SF1">
    <property type="entry name" value="FATTY ACID SYNTHASE"/>
    <property type="match status" value="1"/>
</dbReference>
<dbReference type="GO" id="GO:0005737">
    <property type="term" value="C:cytoplasm"/>
    <property type="evidence" value="ECO:0007669"/>
    <property type="project" value="TreeGrafter"/>
</dbReference>
<dbReference type="Gene3D" id="3.40.50.980">
    <property type="match status" value="4"/>
</dbReference>
<dbReference type="PANTHER" id="PTHR45527">
    <property type="entry name" value="NONRIBOSOMAL PEPTIDE SYNTHETASE"/>
    <property type="match status" value="1"/>
</dbReference>
<dbReference type="FunFam" id="3.40.50.980:FF:000001">
    <property type="entry name" value="Non-ribosomal peptide synthetase"/>
    <property type="match status" value="2"/>
</dbReference>
<dbReference type="FunFam" id="1.10.1200.10:FF:000005">
    <property type="entry name" value="Nonribosomal peptide synthetase 1"/>
    <property type="match status" value="1"/>
</dbReference>
<reference evidence="5" key="2">
    <citation type="submission" date="2020-09" db="EMBL/GenBank/DDBJ databases">
        <authorList>
            <person name="Sun Q."/>
            <person name="Zhou Y."/>
        </authorList>
    </citation>
    <scope>NUCLEOTIDE SEQUENCE</scope>
    <source>
        <strain evidence="5">CGMCC 1.12195</strain>
    </source>
</reference>
<dbReference type="Gene3D" id="1.10.1200.10">
    <property type="entry name" value="ACP-like"/>
    <property type="match status" value="2"/>
</dbReference>
<dbReference type="Pfam" id="PF00550">
    <property type="entry name" value="PP-binding"/>
    <property type="match status" value="2"/>
</dbReference>
<dbReference type="InterPro" id="IPR025110">
    <property type="entry name" value="AMP-bd_C"/>
</dbReference>
<dbReference type="InterPro" id="IPR036736">
    <property type="entry name" value="ACP-like_sf"/>
</dbReference>
<dbReference type="PROSITE" id="PS50075">
    <property type="entry name" value="CARRIER"/>
    <property type="match status" value="2"/>
</dbReference>
<dbReference type="Gene3D" id="3.30.559.30">
    <property type="entry name" value="Nonribosomal peptide synthetase, condensation domain"/>
    <property type="match status" value="2"/>
</dbReference>
<dbReference type="CDD" id="cd17651">
    <property type="entry name" value="A_NRPS_VisG_like"/>
    <property type="match status" value="1"/>
</dbReference>
<dbReference type="Proteomes" id="UP000660862">
    <property type="component" value="Unassembled WGS sequence"/>
</dbReference>